<dbReference type="InterPro" id="IPR027417">
    <property type="entry name" value="P-loop_NTPase"/>
</dbReference>
<dbReference type="CDD" id="cd07346">
    <property type="entry name" value="ABC_6TM_exporters"/>
    <property type="match status" value="1"/>
</dbReference>
<evidence type="ECO:0000256" key="4">
    <source>
        <dbReference type="ARBA" id="ARBA00022692"/>
    </source>
</evidence>
<evidence type="ECO:0000256" key="10">
    <source>
        <dbReference type="SAM" id="Phobius"/>
    </source>
</evidence>
<accession>A0AAU7DZ71</accession>
<reference evidence="13" key="1">
    <citation type="submission" date="2024-02" db="EMBL/GenBank/DDBJ databases">
        <title>Tomenella chthoni gen. nov. sp. nov., a member of the family Jonesiaceae isolated from bat guano.</title>
        <authorList>
            <person name="Miller S.L."/>
            <person name="King J."/>
            <person name="Sankaranarayanan K."/>
            <person name="Lawson P.A."/>
        </authorList>
    </citation>
    <scope>NUCLEOTIDE SEQUENCE</scope>
    <source>
        <strain evidence="13">BS-20</strain>
    </source>
</reference>
<dbReference type="Gene3D" id="1.20.1560.10">
    <property type="entry name" value="ABC transporter type 1, transmembrane domain"/>
    <property type="match status" value="1"/>
</dbReference>
<dbReference type="SUPFAM" id="SSF52540">
    <property type="entry name" value="P-loop containing nucleoside triphosphate hydrolases"/>
    <property type="match status" value="1"/>
</dbReference>
<dbReference type="GO" id="GO:0005886">
    <property type="term" value="C:plasma membrane"/>
    <property type="evidence" value="ECO:0007669"/>
    <property type="project" value="UniProtKB-SubCell"/>
</dbReference>
<keyword evidence="3" id="KW-1003">Cell membrane</keyword>
<dbReference type="PROSITE" id="PS50893">
    <property type="entry name" value="ABC_TRANSPORTER_2"/>
    <property type="match status" value="1"/>
</dbReference>
<keyword evidence="2" id="KW-0813">Transport</keyword>
<dbReference type="InterPro" id="IPR017871">
    <property type="entry name" value="ABC_transporter-like_CS"/>
</dbReference>
<comment type="similarity">
    <text evidence="9">Belongs to the ABC transporter superfamily. Lipid exporter (TC 3.A.1.106) family.</text>
</comment>
<feature type="transmembrane region" description="Helical" evidence="10">
    <location>
        <begin position="74"/>
        <end position="94"/>
    </location>
</feature>
<dbReference type="InterPro" id="IPR003593">
    <property type="entry name" value="AAA+_ATPase"/>
</dbReference>
<dbReference type="InterPro" id="IPR039421">
    <property type="entry name" value="Type_1_exporter"/>
</dbReference>
<dbReference type="PROSITE" id="PS50929">
    <property type="entry name" value="ABC_TM1F"/>
    <property type="match status" value="1"/>
</dbReference>
<dbReference type="Gene3D" id="3.40.50.300">
    <property type="entry name" value="P-loop containing nucleotide triphosphate hydrolases"/>
    <property type="match status" value="1"/>
</dbReference>
<evidence type="ECO:0000256" key="8">
    <source>
        <dbReference type="ARBA" id="ARBA00023136"/>
    </source>
</evidence>
<gene>
    <name evidence="13" type="ORF">V5R04_06155</name>
</gene>
<dbReference type="FunFam" id="3.40.50.300:FF:000299">
    <property type="entry name" value="ABC transporter ATP-binding protein/permease"/>
    <property type="match status" value="1"/>
</dbReference>
<dbReference type="GO" id="GO:0016887">
    <property type="term" value="F:ATP hydrolysis activity"/>
    <property type="evidence" value="ECO:0007669"/>
    <property type="project" value="InterPro"/>
</dbReference>
<dbReference type="SUPFAM" id="SSF90123">
    <property type="entry name" value="ABC transporter transmembrane region"/>
    <property type="match status" value="1"/>
</dbReference>
<evidence type="ECO:0000256" key="3">
    <source>
        <dbReference type="ARBA" id="ARBA00022475"/>
    </source>
</evidence>
<dbReference type="GO" id="GO:0005524">
    <property type="term" value="F:ATP binding"/>
    <property type="evidence" value="ECO:0007669"/>
    <property type="project" value="UniProtKB-KW"/>
</dbReference>
<dbReference type="InterPro" id="IPR003439">
    <property type="entry name" value="ABC_transporter-like_ATP-bd"/>
</dbReference>
<dbReference type="PANTHER" id="PTHR24221">
    <property type="entry name" value="ATP-BINDING CASSETTE SUB-FAMILY B"/>
    <property type="match status" value="1"/>
</dbReference>
<evidence type="ECO:0000256" key="6">
    <source>
        <dbReference type="ARBA" id="ARBA00022840"/>
    </source>
</evidence>
<keyword evidence="6 13" id="KW-0067">ATP-binding</keyword>
<evidence type="ECO:0000313" key="13">
    <source>
        <dbReference type="EMBL" id="XBH22796.1"/>
    </source>
</evidence>
<evidence type="ECO:0000259" key="11">
    <source>
        <dbReference type="PROSITE" id="PS50893"/>
    </source>
</evidence>
<evidence type="ECO:0000256" key="7">
    <source>
        <dbReference type="ARBA" id="ARBA00022989"/>
    </source>
</evidence>
<dbReference type="InterPro" id="IPR036640">
    <property type="entry name" value="ABC1_TM_sf"/>
</dbReference>
<sequence>MTKKATLYGLPGGQIVKSVVLMARGIRHEKAIYVLAIGASALFGGLTVLLSRVLGWLTDSTLLPILAGTKPAAAVWAGAGVLFAVVVALALSIAGRRIFAAMGVFALQARHREVLSAKLVELPPQWHRQYSTGRLLSNVSSDAEAATAVYNPLPYALGVVIMLGISAYALFSVDVWLAWAAMAIIPLMIAANVVFQKYMTPAVTRAQELRGEVAEVAHESFEGATLVKAMATADTEQDRFTAKTQELRHANVRVGVVRAMFDPIIEALPNVGSLAVLLVGVFRAAQGHLGPGDIVGAAYLLSLLAVPVRSFGWVLADLPRSVIGFDRVATVADTQNTIVPGQEAELVPHTGPLGVQFDKVAYAVVEDDAEIEILRDVSFNVAPGQVVALMGKTGSGKTTAVSLLARLLDPTSGAVTVGDQDVKVLSRAALSRDVVMVAQSAFIFDDSVRANITLESPGVTPSQFSDAQVWQALELAQIANHVRGLEGQLEAKLGEAGSNLSGGQRQRLAIARALVRSPRLLILDDATSALDPEVEQAILGGLRSILDTTVIMVAYRAASAKMADQVVFLSDGEIVAAGTHEQLLKTSAQYAELALAYERQTSDRELAERERAQEDA</sequence>
<protein>
    <submittedName>
        <fullName evidence="13">ABC transporter ATP-binding protein</fullName>
    </submittedName>
</protein>
<evidence type="ECO:0000259" key="12">
    <source>
        <dbReference type="PROSITE" id="PS50929"/>
    </source>
</evidence>
<evidence type="ECO:0000256" key="2">
    <source>
        <dbReference type="ARBA" id="ARBA00022448"/>
    </source>
</evidence>
<keyword evidence="7 10" id="KW-1133">Transmembrane helix</keyword>
<name>A0AAU7DZ71_9MICO</name>
<feature type="transmembrane region" description="Helical" evidence="10">
    <location>
        <begin position="31"/>
        <end position="54"/>
    </location>
</feature>
<keyword evidence="5" id="KW-0547">Nucleotide-binding</keyword>
<keyword evidence="8 10" id="KW-0472">Membrane</keyword>
<keyword evidence="4 10" id="KW-0812">Transmembrane</keyword>
<dbReference type="PANTHER" id="PTHR24221:SF654">
    <property type="entry name" value="ATP-BINDING CASSETTE SUB-FAMILY B MEMBER 6"/>
    <property type="match status" value="1"/>
</dbReference>
<proteinExistence type="inferred from homology"/>
<feature type="domain" description="ABC transporter" evidence="11">
    <location>
        <begin position="355"/>
        <end position="596"/>
    </location>
</feature>
<dbReference type="SMART" id="SM00382">
    <property type="entry name" value="AAA"/>
    <property type="match status" value="1"/>
</dbReference>
<feature type="transmembrane region" description="Helical" evidence="10">
    <location>
        <begin position="153"/>
        <end position="171"/>
    </location>
</feature>
<dbReference type="EMBL" id="CP146203">
    <property type="protein sequence ID" value="XBH22796.1"/>
    <property type="molecule type" value="Genomic_DNA"/>
</dbReference>
<dbReference type="Pfam" id="PF00664">
    <property type="entry name" value="ABC_membrane"/>
    <property type="match status" value="1"/>
</dbReference>
<evidence type="ECO:0000256" key="5">
    <source>
        <dbReference type="ARBA" id="ARBA00022741"/>
    </source>
</evidence>
<organism evidence="13">
    <name type="scientific">Jonesiaceae bacterium BS-20</name>
    <dbReference type="NCBI Taxonomy" id="3120821"/>
    <lineage>
        <taxon>Bacteria</taxon>
        <taxon>Bacillati</taxon>
        <taxon>Actinomycetota</taxon>
        <taxon>Actinomycetes</taxon>
        <taxon>Micrococcales</taxon>
        <taxon>Jonesiaceae</taxon>
    </lineage>
</organism>
<dbReference type="GO" id="GO:0140359">
    <property type="term" value="F:ABC-type transporter activity"/>
    <property type="evidence" value="ECO:0007669"/>
    <property type="project" value="InterPro"/>
</dbReference>
<dbReference type="GO" id="GO:0034040">
    <property type="term" value="F:ATPase-coupled lipid transmembrane transporter activity"/>
    <property type="evidence" value="ECO:0007669"/>
    <property type="project" value="TreeGrafter"/>
</dbReference>
<feature type="transmembrane region" description="Helical" evidence="10">
    <location>
        <begin position="177"/>
        <end position="195"/>
    </location>
</feature>
<dbReference type="PROSITE" id="PS00211">
    <property type="entry name" value="ABC_TRANSPORTER_1"/>
    <property type="match status" value="1"/>
</dbReference>
<feature type="domain" description="ABC transmembrane type-1" evidence="12">
    <location>
        <begin position="34"/>
        <end position="320"/>
    </location>
</feature>
<feature type="transmembrane region" description="Helical" evidence="10">
    <location>
        <begin position="297"/>
        <end position="316"/>
    </location>
</feature>
<dbReference type="InterPro" id="IPR011527">
    <property type="entry name" value="ABC1_TM_dom"/>
</dbReference>
<evidence type="ECO:0000256" key="9">
    <source>
        <dbReference type="ARBA" id="ARBA00061644"/>
    </source>
</evidence>
<evidence type="ECO:0000256" key="1">
    <source>
        <dbReference type="ARBA" id="ARBA00004651"/>
    </source>
</evidence>
<dbReference type="Pfam" id="PF00005">
    <property type="entry name" value="ABC_tran"/>
    <property type="match status" value="1"/>
</dbReference>
<dbReference type="AlphaFoldDB" id="A0AAU7DZ71"/>
<comment type="subcellular location">
    <subcellularLocation>
        <location evidence="1">Cell membrane</location>
        <topology evidence="1">Multi-pass membrane protein</topology>
    </subcellularLocation>
</comment>